<reference evidence="2 3" key="1">
    <citation type="submission" date="2020-08" db="EMBL/GenBank/DDBJ databases">
        <title>Genomic Encyclopedia of Type Strains, Phase IV (KMG-V): Genome sequencing to study the core and pangenomes of soil and plant-associated prokaryotes.</title>
        <authorList>
            <person name="Whitman W."/>
        </authorList>
    </citation>
    <scope>NUCLEOTIDE SEQUENCE [LARGE SCALE GENOMIC DNA]</scope>
    <source>
        <strain evidence="2 3">SEMIA 4060</strain>
    </source>
</reference>
<gene>
    <name evidence="2" type="ORF">GGD46_002148</name>
</gene>
<evidence type="ECO:0000313" key="2">
    <source>
        <dbReference type="EMBL" id="MBB6484868.1"/>
    </source>
</evidence>
<accession>A0A7X0MDD4</accession>
<organism evidence="2 3">
    <name type="scientific">Rhizobium lusitanum</name>
    <dbReference type="NCBI Taxonomy" id="293958"/>
    <lineage>
        <taxon>Bacteria</taxon>
        <taxon>Pseudomonadati</taxon>
        <taxon>Pseudomonadota</taxon>
        <taxon>Alphaproteobacteria</taxon>
        <taxon>Hyphomicrobiales</taxon>
        <taxon>Rhizobiaceae</taxon>
        <taxon>Rhizobium/Agrobacterium group</taxon>
        <taxon>Rhizobium</taxon>
    </lineage>
</organism>
<dbReference type="Proteomes" id="UP000565576">
    <property type="component" value="Unassembled WGS sequence"/>
</dbReference>
<keyword evidence="1" id="KW-0732">Signal</keyword>
<dbReference type="RefSeq" id="WP_184703716.1">
    <property type="nucleotide sequence ID" value="NZ_JACHBG010000004.1"/>
</dbReference>
<feature type="signal peptide" evidence="1">
    <location>
        <begin position="1"/>
        <end position="24"/>
    </location>
</feature>
<proteinExistence type="predicted"/>
<dbReference type="AlphaFoldDB" id="A0A7X0MDD4"/>
<comment type="caution">
    <text evidence="2">The sequence shown here is derived from an EMBL/GenBank/DDBJ whole genome shotgun (WGS) entry which is preliminary data.</text>
</comment>
<name>A0A7X0MDD4_9HYPH</name>
<feature type="chain" id="PRO_5030679023" evidence="1">
    <location>
        <begin position="25"/>
        <end position="133"/>
    </location>
</feature>
<evidence type="ECO:0000256" key="1">
    <source>
        <dbReference type="SAM" id="SignalP"/>
    </source>
</evidence>
<sequence>MDMKAWRIILALSTLAFVTQTATAADQKLVQLVDDIKEKASATFLMAYACKDALGVTYYHAVRAYGERAFQRTGASPQNTKFTFEILENRFKDDKELVQETDAMKCVWTTTEANKRLHKSETALVDYTLSAKP</sequence>
<evidence type="ECO:0000313" key="3">
    <source>
        <dbReference type="Proteomes" id="UP000565576"/>
    </source>
</evidence>
<dbReference type="EMBL" id="JACHBG010000004">
    <property type="protein sequence ID" value="MBB6484868.1"/>
    <property type="molecule type" value="Genomic_DNA"/>
</dbReference>
<protein>
    <submittedName>
        <fullName evidence="2">Uncharacterized protein</fullName>
    </submittedName>
</protein>